<feature type="compositionally biased region" description="Low complexity" evidence="1">
    <location>
        <begin position="2703"/>
        <end position="2715"/>
    </location>
</feature>
<evidence type="ECO:0000259" key="3">
    <source>
        <dbReference type="Pfam" id="PF21678"/>
    </source>
</evidence>
<feature type="compositionally biased region" description="Polar residues" evidence="1">
    <location>
        <begin position="3176"/>
        <end position="3186"/>
    </location>
</feature>
<feature type="region of interest" description="Disordered" evidence="1">
    <location>
        <begin position="1111"/>
        <end position="1144"/>
    </location>
</feature>
<keyword evidence="2" id="KW-0812">Transmembrane</keyword>
<evidence type="ECO:0000256" key="1">
    <source>
        <dbReference type="SAM" id="MobiDB-lite"/>
    </source>
</evidence>
<feature type="compositionally biased region" description="Polar residues" evidence="1">
    <location>
        <begin position="3153"/>
        <end position="3165"/>
    </location>
</feature>
<dbReference type="PANTHER" id="PTHR32085">
    <property type="entry name" value="PROTEIN CSF1"/>
    <property type="match status" value="1"/>
</dbReference>
<feature type="compositionally biased region" description="Low complexity" evidence="1">
    <location>
        <begin position="3187"/>
        <end position="3199"/>
    </location>
</feature>
<dbReference type="STRING" id="27342.A0A0H2RU89"/>
<evidence type="ECO:0000313" key="4">
    <source>
        <dbReference type="EMBL" id="KLO15399.1"/>
    </source>
</evidence>
<keyword evidence="2" id="KW-0472">Membrane</keyword>
<dbReference type="InterPro" id="IPR029636">
    <property type="entry name" value="Csf1"/>
</dbReference>
<organism evidence="4 5">
    <name type="scientific">Schizopora paradoxa</name>
    <dbReference type="NCBI Taxonomy" id="27342"/>
    <lineage>
        <taxon>Eukaryota</taxon>
        <taxon>Fungi</taxon>
        <taxon>Dikarya</taxon>
        <taxon>Basidiomycota</taxon>
        <taxon>Agaricomycotina</taxon>
        <taxon>Agaricomycetes</taxon>
        <taxon>Hymenochaetales</taxon>
        <taxon>Schizoporaceae</taxon>
        <taxon>Schizopora</taxon>
    </lineage>
</organism>
<accession>A0A0H2RU89</accession>
<feature type="domain" description="Csf1 N-terminal" evidence="3">
    <location>
        <begin position="18"/>
        <end position="783"/>
    </location>
</feature>
<feature type="compositionally biased region" description="Basic and acidic residues" evidence="1">
    <location>
        <begin position="3111"/>
        <end position="3120"/>
    </location>
</feature>
<feature type="transmembrane region" description="Helical" evidence="2">
    <location>
        <begin position="6"/>
        <end position="39"/>
    </location>
</feature>
<reference evidence="4 5" key="1">
    <citation type="submission" date="2015-04" db="EMBL/GenBank/DDBJ databases">
        <title>Complete genome sequence of Schizopora paradoxa KUC8140, a cosmopolitan wood degrader in East Asia.</title>
        <authorList>
            <consortium name="DOE Joint Genome Institute"/>
            <person name="Min B."/>
            <person name="Park H."/>
            <person name="Jang Y."/>
            <person name="Kim J.-J."/>
            <person name="Kim K.H."/>
            <person name="Pangilinan J."/>
            <person name="Lipzen A."/>
            <person name="Riley R."/>
            <person name="Grigoriev I.V."/>
            <person name="Spatafora J.W."/>
            <person name="Choi I.-G."/>
        </authorList>
    </citation>
    <scope>NUCLEOTIDE SEQUENCE [LARGE SCALE GENOMIC DNA]</scope>
    <source>
        <strain evidence="4 5">KUC8140</strain>
    </source>
</reference>
<sequence length="3301" mass="370881">MLDVVLLVACVLVALAAVLYIFFWNKLFALILSFVIRLVCWTRSGIWIEFGSVHLSLLAGRILLKNVRYHSSNQTFRIVKCQFSWRYWIRTVAEEEDLVEAESAGKGSNKPHECRIHISMEGFEWFMYNKTAATDAILEHLVSSDPEARRLGTAKSRESTFVDMNRPSIEEELVPGGMVVQEPEMPKFLQRIFAWFRRQMPDLDVKNLLPISFDATKGAILLGNHTTENLLLAQFASASGTYGIVQSRSKLDLYKQSLRMSFQDPLLSFVENADFWGSMNEIGTDVHDCIVKENARYPKGSILSLSVQIFTRLWRRARLRFPFFNNRHRRYAHPEKDGKKKRKAPKEEECHVGADFSKLEYGVERNILEAPQLDLVYYADFAGPVPNGSQIYEAEGLENMDIGNGGLPPEWGIELVTYSASIHYGPWADRQRVQLQRVFFPPTFQNHEPLLHLRPGDQRMCTCLKIFVEFRETTILHVPFREASKDWQWDGKADYVRNSKLREPASMQFRAGDASTLKYLVPMVATTEGYTAEMELILDKVAVSSSLNDMVILDADSYKLSSRLPSPLCWDEERTWDFNMVFNDTSGSIIRDQINMFTDLGKDWSSGPPNDFNTFVPTVYGLSVSFQGGFDIDLFANDHNVIDRPSDKPDNTIFTLQGETLRTVVLIPSNRFRPLDNVMSFQVEAPDIAVDLTLPKWNTHTFCPPKQLSETARLSSLLVNASFRYHSEVHAELVDELTLDIKCEAPRVKLLGWVVRHFMVLRENYFGSFTQYTITREYLAKLASAAPPGDPFEMKYRKGKNNAFQVQLSAHVSDGVMCVPAGLPGFEKCTGTNKDEPDDFGPGSSTLLFVPELLVQLRSNDVGMEMSLTCDPISFSCVKIHTDSDIFLKSDHFIKSSRQLCISGLEISANRLFGPPPRNLTYACVWEINVGEIKGLLSAADGFLFLRSFQSFMRGFNDYFNAPGLDFTATDDRDVTFLKVTLAKTEISWRADESSLRLLIPKGLCFDFSSLAGSYYRSATNVWVPEFSVRCLLFVSSTKRWLEVGHMTGSLSLDWYKRPFGWRADAEKQRKFLDVQDSTGRISGLRSHEYTSVSGWCDLFRLQNLSLPFGSDPSVPAKGPAPSSRRRSYKQTRRSSSNSDSNEAPLMDFDWDAHLANQKPSGLSDNGLDIVEDPNTSLDESDETDASMSDDSWMDYFDLDEETELEVDGVFFRPAYYRNFCRQYALQRRDRIREFESMYVLTRDSIPTHGDQGPSIAEEVSHSVQRKIPLLSHEDLGCGQHSIRVESSSDILLFVTPLLVPAIACLQGAISQMPITLELTVDGLTLDATSLPSVSCFDAEFTAPSIRTIVVQDLMPQNAFSALTLSTVAQSSDVPSRIASITQFHMERASVLFRRNPYRNEVIPSEESYGRISVGRSKFLLTPVSSSPSLKQRFLSDLGAKSEVIIEGLHAVINGRKLQGGVERIATQLNHLSPGTMVATGLELSNAGNALFTSLRVVEETKQMALRRKLLAILVLDCNRPSADILSAIQPSFFVQAGRPTELRQDLNWKLLFHLRRALASTAREEREELDHQSSLPISMPEMIDKLGSQRVPWINESEGPTFLEMPLFRSLFKPTGLDGRSEASQSRPSGLLISIMFRVAHLEFSYADSDSSIPNTVAINSIDLQFDYLSRGILVPLNLVVSREASAGRTDMMHSVATMVAWADVRSIQVAIYPTFILFLRNAIHASKTLFLTSRSPSKGEPKPAKPGNLLGNRIIVTELRLSLHDFLFEAAAENLIFEVASKEFSSSILLQVSGSNDTNDSPFDISGNYNLCFDKSSLKARARPGADPKYNRDDTLAAIVLSETSFCTTFQKRSPQGPEVRSTFHMVKISLDVPRSAIRLYHFFEQWRQDYFLGIEAMLNSLFSEIRSKPRHENPKIHKPRPLPMSIVFHASISKIAINLRVMHGTWLSWSAGDVVTYIKGVPNQSKNLDCGLQVASQRVEISSMVSSTDEGKGLPKPTILLLLPSLRTTGTYSSSHIDLIVLVGEFHATIKPSHWDSLLSVQQKFGQDFNDLLALVGDTRRRRTISGSQRDRQMVRRTPFNVTARSEGFKIGLEGLNSTQYLECFDVDAVISDTGVRRWFLTFKSMALYLSPKSSEYRPDMMNPLRVNVDFEISGNQSTSDTKGLVELSVTRFHVVLQPNSISEVSDFIDHLQAEVLLRQEQRAMELEEFKLKAKKVMQTFNTKPKAYPSSSSQTVLTGRTVKVSMTNFGVVFPLELTRTYKMQKAEFQHVQPTKAFLIAIDSLEFHTHEGERGQFLMKGFSFQFVPRFRPSVKSDFLPRRHQTLNKLVYPEMRARVHSDSTSRSRKVSVVAEINGFILDIDPTITGYVFSLVDIYRQGRERVERLAAGLPKSVAEAELHSSPEQAPIQLPSERKVTSNILASLSFRSGTVRMHQGITSNNGMQSPSEVLSDASDEAEIFKLPELTLWSQYTTLLQQEDRPELSISPSTSNLLIFKATVHSSHNVLKPSLLPFVTEVVQSIEDRMKKVPTLTVPHSPAMHKSSASKTESLSYMQQASSRTLEMIFSLQIDQSRLELTCKPDANVVAGLHWDNGGFVVSVSPGREGVSISGTIGGLTTSLKHGFLSDDCANLDARNLNFSINFSKSMLPSRTWINAVSIVVDTEFSGNIRFSRLQDFLVFKAVWLDRIPVFSGDGEDSPVSLSKSSTSSSLNNSKQGFDTAILIHVRRIALEADLGQSICTVTLDLKAARARTRLTESFSEISVSVDEVDIAARGNLSGYLRMPNFVFRTVQRRIRRSNNGSKELNNMLELNLTTGTLDAQLQSDWLWLLQYRAEPLEAVVYDDWALIDAESKENRQLRFLFSVNGTKVLAMMTIMAIPKLVMYAGKFMANLEAQREGASRESSAFRSTRLPKPDNALSQVANAMFQAARSRLKESETLSYVIGQHMALKLEELVFVVLPRSQGDNEIARFIGINVMAQLDRTVRPDGRPAHRDLRLSLSHMSISQLVKQGFDPRRHTQDFETLTSSTRRTAGDNVIFSLPAMDMTMITDDEVQNGLQILSYDFDSKFIRSEGHKDIDNINISFNLSLYSWLTLLRKTFTRELRRAQETAEFRSRADPPRNTPAPPLSSSTEPNATKVADQRTYSPPERASSPTRGRSQSSERLSLPSPKTALPRSQTQVSITDTGSTSAWGESSSSKRAKQDISSGKAADIAIALDTTPKKTGDISYNVRSRRIERLTVRQLGEATPDVMHPFFMKKAGFNLEESLPQFVHEYATLPIEQIMKVLLKLYSKQLRSGTP</sequence>
<feature type="region of interest" description="Disordered" evidence="1">
    <location>
        <begin position="3111"/>
        <end position="3209"/>
    </location>
</feature>
<dbReference type="OrthoDB" id="10051416at2759"/>
<feature type="region of interest" description="Disordered" evidence="1">
    <location>
        <begin position="2696"/>
        <end position="2715"/>
    </location>
</feature>
<dbReference type="PANTHER" id="PTHR32085:SF3">
    <property type="entry name" value="PROTEIN CSF1"/>
    <property type="match status" value="1"/>
</dbReference>
<gene>
    <name evidence="4" type="ORF">SCHPADRAFT_995885</name>
</gene>
<feature type="compositionally biased region" description="Basic residues" evidence="1">
    <location>
        <begin position="1124"/>
        <end position="1133"/>
    </location>
</feature>
<proteinExistence type="predicted"/>
<keyword evidence="2" id="KW-1133">Transmembrane helix</keyword>
<dbReference type="Proteomes" id="UP000053477">
    <property type="component" value="Unassembled WGS sequence"/>
</dbReference>
<evidence type="ECO:0000313" key="5">
    <source>
        <dbReference type="Proteomes" id="UP000053477"/>
    </source>
</evidence>
<evidence type="ECO:0000256" key="2">
    <source>
        <dbReference type="SAM" id="Phobius"/>
    </source>
</evidence>
<dbReference type="InterPro" id="IPR048636">
    <property type="entry name" value="Csf1_N"/>
</dbReference>
<name>A0A0H2RU89_9AGAM</name>
<dbReference type="GO" id="GO:0016020">
    <property type="term" value="C:membrane"/>
    <property type="evidence" value="ECO:0007669"/>
    <property type="project" value="InterPro"/>
</dbReference>
<dbReference type="EMBL" id="KQ085930">
    <property type="protein sequence ID" value="KLO15399.1"/>
    <property type="molecule type" value="Genomic_DNA"/>
</dbReference>
<feature type="region of interest" description="Disordered" evidence="1">
    <location>
        <begin position="1160"/>
        <end position="1189"/>
    </location>
</feature>
<keyword evidence="5" id="KW-1185">Reference proteome</keyword>
<protein>
    <recommendedName>
        <fullName evidence="3">Csf1 N-terminal domain-containing protein</fullName>
    </recommendedName>
</protein>
<dbReference type="InParanoid" id="A0A0H2RU89"/>
<dbReference type="Pfam" id="PF21678">
    <property type="entry name" value="Csf1_N"/>
    <property type="match status" value="1"/>
</dbReference>
<dbReference type="GO" id="GO:0006113">
    <property type="term" value="P:fermentation"/>
    <property type="evidence" value="ECO:0007669"/>
    <property type="project" value="InterPro"/>
</dbReference>